<feature type="domain" description="Partial AB-hydrolase lipase" evidence="3">
    <location>
        <begin position="283"/>
        <end position="332"/>
    </location>
</feature>
<keyword evidence="2" id="KW-0732">Signal</keyword>
<dbReference type="InterPro" id="IPR029058">
    <property type="entry name" value="AB_hydrolase_fold"/>
</dbReference>
<reference evidence="5" key="1">
    <citation type="submission" date="2025-08" db="UniProtKB">
        <authorList>
            <consortium name="RefSeq"/>
        </authorList>
    </citation>
    <scope>IDENTIFICATION</scope>
    <source>
        <tissue evidence="5">Total insect</tissue>
    </source>
</reference>
<keyword evidence="4" id="KW-1185">Reference proteome</keyword>
<dbReference type="KEGG" id="tpal:117639730"/>
<feature type="transmembrane region" description="Helical" evidence="1">
    <location>
        <begin position="112"/>
        <end position="133"/>
    </location>
</feature>
<evidence type="ECO:0000256" key="1">
    <source>
        <dbReference type="SAM" id="Phobius"/>
    </source>
</evidence>
<evidence type="ECO:0000313" key="4">
    <source>
        <dbReference type="Proteomes" id="UP000515158"/>
    </source>
</evidence>
<keyword evidence="1" id="KW-1133">Transmembrane helix</keyword>
<name>A0A6P8YCJ6_THRPL</name>
<dbReference type="RefSeq" id="XP_034231497.1">
    <property type="nucleotide sequence ID" value="XM_034375606.1"/>
</dbReference>
<proteinExistence type="predicted"/>
<gene>
    <name evidence="5" type="primary">LOC117639730</name>
</gene>
<dbReference type="InParanoid" id="A0A6P8YCJ6"/>
<keyword evidence="1" id="KW-0812">Transmembrane</keyword>
<dbReference type="Gene3D" id="3.40.50.1820">
    <property type="entry name" value="alpha/beta hydrolase"/>
    <property type="match status" value="1"/>
</dbReference>
<dbReference type="AlphaFoldDB" id="A0A6P8YCJ6"/>
<dbReference type="InterPro" id="IPR006693">
    <property type="entry name" value="AB_hydrolase_lipase"/>
</dbReference>
<keyword evidence="1" id="KW-0472">Membrane</keyword>
<feature type="chain" id="PRO_5028470342" evidence="2">
    <location>
        <begin position="24"/>
        <end position="641"/>
    </location>
</feature>
<protein>
    <submittedName>
        <fullName evidence="5">Lipase member K-like</fullName>
    </submittedName>
</protein>
<feature type="transmembrane region" description="Helical" evidence="1">
    <location>
        <begin position="76"/>
        <end position="100"/>
    </location>
</feature>
<dbReference type="Proteomes" id="UP000515158">
    <property type="component" value="Unplaced"/>
</dbReference>
<dbReference type="Pfam" id="PF04083">
    <property type="entry name" value="Abhydro_lipase"/>
    <property type="match status" value="1"/>
</dbReference>
<dbReference type="GeneID" id="117639730"/>
<feature type="signal peptide" evidence="2">
    <location>
        <begin position="1"/>
        <end position="23"/>
    </location>
</feature>
<organism evidence="5">
    <name type="scientific">Thrips palmi</name>
    <name type="common">Melon thrips</name>
    <dbReference type="NCBI Taxonomy" id="161013"/>
    <lineage>
        <taxon>Eukaryota</taxon>
        <taxon>Metazoa</taxon>
        <taxon>Ecdysozoa</taxon>
        <taxon>Arthropoda</taxon>
        <taxon>Hexapoda</taxon>
        <taxon>Insecta</taxon>
        <taxon>Pterygota</taxon>
        <taxon>Neoptera</taxon>
        <taxon>Paraneoptera</taxon>
        <taxon>Thysanoptera</taxon>
        <taxon>Terebrantia</taxon>
        <taxon>Thripoidea</taxon>
        <taxon>Thripidae</taxon>
        <taxon>Thrips</taxon>
    </lineage>
</organism>
<accession>A0A6P8YCJ6</accession>
<dbReference type="GO" id="GO:0006629">
    <property type="term" value="P:lipid metabolic process"/>
    <property type="evidence" value="ECO:0007669"/>
    <property type="project" value="InterPro"/>
</dbReference>
<dbReference type="PANTHER" id="PTHR11005">
    <property type="entry name" value="LYSOSOMAL ACID LIPASE-RELATED"/>
    <property type="match status" value="1"/>
</dbReference>
<dbReference type="SUPFAM" id="SSF53474">
    <property type="entry name" value="alpha/beta-Hydrolases"/>
    <property type="match status" value="1"/>
</dbReference>
<evidence type="ECO:0000256" key="2">
    <source>
        <dbReference type="SAM" id="SignalP"/>
    </source>
</evidence>
<sequence length="641" mass="70527">MTVVDNAFAAVLAACVFLGREAADDVRDQICSLASRLEQGMTAEEDRQAALELRVLRTRQQILQDVVRASNNAHGGATLCCLFITVMEASVCCYAGVSYVRAMINGRGMSGTLADYGVIVSAWALILLLRFMANCIMGEQLCKSVQGFRRQVQLQDCRYGVYDLLYFDYTTMKAVSSCVDAKCVNSVTTVVNPLGGILDPVVSVLNPVVEGVAGLVPIPGALLGAVAPYTALLNPLLQSALLQNNITQFSSDIVTNLSAIVALLANAVLPVPPYLRPDQEAPKFGFVGEAYNVTTSDGYILGVFRVRNGTCASYRSVVIVGPGVLSNAASFIYIKENSLVYRLARECNDVWLFTFRGSLFGRGHTLLSDTSSAFWDFYQYHWGVYDLPAQIEFVYRKTNNTRMRYFGVDRAGTALLFMNHVYGQRYQRFLAATYLIGPIGYLGRLSSLIFDVLAVLRDGLTAAGALVLHNEVAFMNPTIHSVLYNLCGRISPITCYYIFQIQAGNSREINYPFFPYAFANLLDSISVTSLNYYLQQTGKIKYMAYFDYGPAENLRRYNRTTPESVNIAATTVPCNFYTPGRGTVPVPEDVLDTWLALAPSARASYQVLEKYNNVSPFVPVDSEGLYGPMVRQLNADLARGA</sequence>
<dbReference type="OrthoDB" id="8186176at2759"/>
<evidence type="ECO:0000259" key="3">
    <source>
        <dbReference type="Pfam" id="PF04083"/>
    </source>
</evidence>
<evidence type="ECO:0000313" key="5">
    <source>
        <dbReference type="RefSeq" id="XP_034231497.1"/>
    </source>
</evidence>